<dbReference type="Pfam" id="PF15397">
    <property type="entry name" value="DUF4618"/>
    <property type="match status" value="1"/>
</dbReference>
<keyword evidence="4" id="KW-1185">Reference proteome</keyword>
<reference evidence="3" key="1">
    <citation type="submission" date="2021-01" db="EMBL/GenBank/DDBJ databases">
        <authorList>
            <person name="Zahm M."/>
            <person name="Roques C."/>
            <person name="Cabau C."/>
            <person name="Klopp C."/>
            <person name="Donnadieu C."/>
            <person name="Jouanno E."/>
            <person name="Lampietro C."/>
            <person name="Louis A."/>
            <person name="Herpin A."/>
            <person name="Echchiki A."/>
            <person name="Berthelot C."/>
            <person name="Parey E."/>
            <person name="Roest-Crollius H."/>
            <person name="Braasch I."/>
            <person name="Postlethwait J."/>
            <person name="Bobe J."/>
            <person name="Montfort J."/>
            <person name="Bouchez O."/>
            <person name="Begum T."/>
            <person name="Mejri S."/>
            <person name="Adams A."/>
            <person name="Chen W.-J."/>
            <person name="Guiguen Y."/>
        </authorList>
    </citation>
    <scope>NUCLEOTIDE SEQUENCE</scope>
    <source>
        <strain evidence="3">YG-15Mar2019-1</strain>
        <tissue evidence="3">Brain</tissue>
    </source>
</reference>
<feature type="coiled-coil region" evidence="1">
    <location>
        <begin position="318"/>
        <end position="359"/>
    </location>
</feature>
<dbReference type="InterPro" id="IPR029236">
    <property type="entry name" value="DUF4618"/>
</dbReference>
<protein>
    <submittedName>
        <fullName evidence="3">Uncharacterized protein</fullName>
    </submittedName>
</protein>
<sequence length="398" mass="45473">MSTVPNHLQSLKEYFKKVDYSSWERSSRRKDVLGQKTEAVPWALTPQPKAAILPPSIKAVGRGHGSPASSAAPRQPQADRPVSLLGNSRAGTSHVESAVSSRSLYSRKKNIVELDPIPRKGSNIKVLELLIKLRKKAIDELEAHCAFLQESNQQLTREIEETGRSSFSSARESLIQHDKLGHSFAALNGWSRREIEQAKAELKDVQDSAEKQLHGLQEQLKGVDAEVLKARDELHTLKTYKDVQYPVKLLKITEMKRELENLKDTLKDEHERVAMFCQEEIENLQTQSSQEEEDILASVAKRHLSYISPMIQQMATRNYRMTNEIEMYKKEVKDLEEKNQELISDIQELQLTRKNIRKEILYDVFFQADKCSPDMDGGGVRTAARLQRRAEILLYRTV</sequence>
<evidence type="ECO:0000313" key="4">
    <source>
        <dbReference type="Proteomes" id="UP001046870"/>
    </source>
</evidence>
<feature type="compositionally biased region" description="Low complexity" evidence="2">
    <location>
        <begin position="66"/>
        <end position="78"/>
    </location>
</feature>
<feature type="coiled-coil region" evidence="1">
    <location>
        <begin position="138"/>
        <end position="165"/>
    </location>
</feature>
<feature type="region of interest" description="Disordered" evidence="2">
    <location>
        <begin position="55"/>
        <end position="99"/>
    </location>
</feature>
<gene>
    <name evidence="3" type="ORF">MATL_G00078920</name>
</gene>
<dbReference type="EMBL" id="JAFDVH010000005">
    <property type="protein sequence ID" value="KAG7478310.1"/>
    <property type="molecule type" value="Genomic_DNA"/>
</dbReference>
<dbReference type="PANTHER" id="PTHR28574:SF1">
    <property type="entry name" value="RIKEN CDNA 6820408C15 GENE"/>
    <property type="match status" value="1"/>
</dbReference>
<name>A0A9D3TGV2_MEGAT</name>
<evidence type="ECO:0000256" key="2">
    <source>
        <dbReference type="SAM" id="MobiDB-lite"/>
    </source>
</evidence>
<feature type="coiled-coil region" evidence="1">
    <location>
        <begin position="192"/>
        <end position="294"/>
    </location>
</feature>
<comment type="caution">
    <text evidence="3">The sequence shown here is derived from an EMBL/GenBank/DDBJ whole genome shotgun (WGS) entry which is preliminary data.</text>
</comment>
<proteinExistence type="predicted"/>
<keyword evidence="1" id="KW-0175">Coiled coil</keyword>
<evidence type="ECO:0000256" key="1">
    <source>
        <dbReference type="SAM" id="Coils"/>
    </source>
</evidence>
<dbReference type="PANTHER" id="PTHR28574">
    <property type="entry name" value="RIKEN CDNA 6820408C15"/>
    <property type="match status" value="1"/>
</dbReference>
<accession>A0A9D3TGV2</accession>
<dbReference type="AlphaFoldDB" id="A0A9D3TGV2"/>
<evidence type="ECO:0000313" key="3">
    <source>
        <dbReference type="EMBL" id="KAG7478310.1"/>
    </source>
</evidence>
<feature type="compositionally biased region" description="Polar residues" evidence="2">
    <location>
        <begin position="85"/>
        <end position="99"/>
    </location>
</feature>
<dbReference type="Proteomes" id="UP001046870">
    <property type="component" value="Chromosome 5"/>
</dbReference>
<organism evidence="3 4">
    <name type="scientific">Megalops atlanticus</name>
    <name type="common">Tarpon</name>
    <name type="synonym">Clupea gigantea</name>
    <dbReference type="NCBI Taxonomy" id="7932"/>
    <lineage>
        <taxon>Eukaryota</taxon>
        <taxon>Metazoa</taxon>
        <taxon>Chordata</taxon>
        <taxon>Craniata</taxon>
        <taxon>Vertebrata</taxon>
        <taxon>Euteleostomi</taxon>
        <taxon>Actinopterygii</taxon>
        <taxon>Neopterygii</taxon>
        <taxon>Teleostei</taxon>
        <taxon>Elopiformes</taxon>
        <taxon>Megalopidae</taxon>
        <taxon>Megalops</taxon>
    </lineage>
</organism>
<dbReference type="OrthoDB" id="10003267at2759"/>